<name>A0A1M5WCX1_9FLAO</name>
<dbReference type="Gene3D" id="2.40.160.50">
    <property type="entry name" value="membrane protein fhac: a member of the omp85/tpsb transporter family"/>
    <property type="match status" value="1"/>
</dbReference>
<gene>
    <name evidence="1" type="ORF">SAMN05443663_11371</name>
</gene>
<evidence type="ECO:0000313" key="1">
    <source>
        <dbReference type="EMBL" id="SHH85054.1"/>
    </source>
</evidence>
<evidence type="ECO:0008006" key="3">
    <source>
        <dbReference type="Google" id="ProtNLM"/>
    </source>
</evidence>
<sequence length="567" mass="65749">MKQFLQALFFLLLSFSAYGQNFYLKINGLNIQQTKIIDSLNYKSSHSNIKSLFNEIKSTSIQLSKKGFLDNKILETKQINDSTYLSVFDLKKRVKYIHIYIGIKNDFFKSEKEQNDTLILAYNEIENYLTQKTLSTEKAGFAFSKIKLKNIQRKDSIIYADLNFESEKKRSVNSIILNYTNNNHRDFFPEGHLKQLNKKYINKTFNQEVTKQLYEDINSFEFVSQTKYPEILFTKNSTKIYTYIEKRKANTFDGYIGFSNDENKKVTLNGYLDILLINTIHAGEQFSLYWKSDGNQQKTFNTRLEIPYIFKTSLGIKAQLNIFKQDSTFQNTKTAIDLGYYINYNSKIYLGYQATESSDIQNTNNSIISDFNNSYLTSTYEYKKLDYNNTLMQKKAFLNSLIGFGKRDTNNDLETAGSSKQFYVNLNAGYNFELNTKNYININSQNFYLHSKNYISNELFRFGGFKSIRGFLENSLQANFTSSILTEYRYVVSSNLYINSILDYGIYQDLTSVSNPNRIKKLIGIGIGASILTPNGLININLTNGANKTQELQLYNTIINICYNVKF</sequence>
<dbReference type="STRING" id="370979.SAMN05443663_11371"/>
<dbReference type="EMBL" id="FQWC01000013">
    <property type="protein sequence ID" value="SHH85054.1"/>
    <property type="molecule type" value="Genomic_DNA"/>
</dbReference>
<protein>
    <recommendedName>
        <fullName evidence="3">Outer membrane protein assembly factor BamA</fullName>
    </recommendedName>
</protein>
<keyword evidence="2" id="KW-1185">Reference proteome</keyword>
<evidence type="ECO:0000313" key="2">
    <source>
        <dbReference type="Proteomes" id="UP000184071"/>
    </source>
</evidence>
<proteinExistence type="predicted"/>
<reference evidence="2" key="1">
    <citation type="submission" date="2016-11" db="EMBL/GenBank/DDBJ databases">
        <authorList>
            <person name="Varghese N."/>
            <person name="Submissions S."/>
        </authorList>
    </citation>
    <scope>NUCLEOTIDE SEQUENCE [LARGE SCALE GENOMIC DNA]</scope>
    <source>
        <strain evidence="2">DSM 17963</strain>
    </source>
</reference>
<organism evidence="1 2">
    <name type="scientific">Flavobacterium defluvii</name>
    <dbReference type="NCBI Taxonomy" id="370979"/>
    <lineage>
        <taxon>Bacteria</taxon>
        <taxon>Pseudomonadati</taxon>
        <taxon>Bacteroidota</taxon>
        <taxon>Flavobacteriia</taxon>
        <taxon>Flavobacteriales</taxon>
        <taxon>Flavobacteriaceae</taxon>
        <taxon>Flavobacterium</taxon>
    </lineage>
</organism>
<dbReference type="Proteomes" id="UP000184071">
    <property type="component" value="Unassembled WGS sequence"/>
</dbReference>
<dbReference type="AlphaFoldDB" id="A0A1M5WCX1"/>
<accession>A0A1M5WCX1</accession>